<dbReference type="Proteomes" id="UP000192247">
    <property type="component" value="Unassembled WGS sequence"/>
</dbReference>
<protein>
    <submittedName>
        <fullName evidence="1">Zinc finger protein-like</fullName>
    </submittedName>
</protein>
<evidence type="ECO:0000313" key="1">
    <source>
        <dbReference type="EMBL" id="OQR69407.1"/>
    </source>
</evidence>
<dbReference type="AlphaFoldDB" id="A0A1V9X798"/>
<accession>A0A1V9X798</accession>
<organism evidence="1 2">
    <name type="scientific">Tropilaelaps mercedesae</name>
    <dbReference type="NCBI Taxonomy" id="418985"/>
    <lineage>
        <taxon>Eukaryota</taxon>
        <taxon>Metazoa</taxon>
        <taxon>Ecdysozoa</taxon>
        <taxon>Arthropoda</taxon>
        <taxon>Chelicerata</taxon>
        <taxon>Arachnida</taxon>
        <taxon>Acari</taxon>
        <taxon>Parasitiformes</taxon>
        <taxon>Mesostigmata</taxon>
        <taxon>Gamasina</taxon>
        <taxon>Dermanyssoidea</taxon>
        <taxon>Laelapidae</taxon>
        <taxon>Tropilaelaps</taxon>
    </lineage>
</organism>
<keyword evidence="2" id="KW-1185">Reference proteome</keyword>
<proteinExistence type="predicted"/>
<dbReference type="EMBL" id="MNPL01021161">
    <property type="protein sequence ID" value="OQR69407.1"/>
    <property type="molecule type" value="Genomic_DNA"/>
</dbReference>
<dbReference type="InParanoid" id="A0A1V9X798"/>
<name>A0A1V9X798_9ACAR</name>
<comment type="caution">
    <text evidence="1">The sequence shown here is derived from an EMBL/GenBank/DDBJ whole genome shotgun (WGS) entry which is preliminary data.</text>
</comment>
<evidence type="ECO:0000313" key="2">
    <source>
        <dbReference type="Proteomes" id="UP000192247"/>
    </source>
</evidence>
<sequence>MDCRADELDYAEDSEVDSMLAAGQTSAEHIVVQSLQLPNGEVCPVVMGSGIVSQPVGVTGPPGESELDLKLTSDTLDHLRPGRAVIYRFEERGEIWLVQTSSADPTVLQVQATLDTGQLQYQQQHVQHVDATALPMALQTIDVGGTISMEMAGEELVGPEVTEVGGMTEVTSSSATPSAMATSDNHVDSNHSQIHQQLPAPVGSSHLNTIVQQSNSAATVHEHDQVQHVHEQLPSLLESDAGPLVGAEETASASSKSVIGAVTVNPPVTSVLQKK</sequence>
<feature type="non-terminal residue" evidence="1">
    <location>
        <position position="275"/>
    </location>
</feature>
<reference evidence="1 2" key="1">
    <citation type="journal article" date="2017" name="Gigascience">
        <title>Draft genome of the honey bee ectoparasitic mite, Tropilaelaps mercedesae, is shaped by the parasitic life history.</title>
        <authorList>
            <person name="Dong X."/>
            <person name="Armstrong S.D."/>
            <person name="Xia D."/>
            <person name="Makepeace B.L."/>
            <person name="Darby A.C."/>
            <person name="Kadowaki T."/>
        </authorList>
    </citation>
    <scope>NUCLEOTIDE SEQUENCE [LARGE SCALE GENOMIC DNA]</scope>
    <source>
        <strain evidence="1">Wuxi-XJTLU</strain>
    </source>
</reference>
<gene>
    <name evidence="1" type="ORF">BIW11_12279</name>
</gene>